<evidence type="ECO:0000313" key="19">
    <source>
        <dbReference type="Proteomes" id="UP000242287"/>
    </source>
</evidence>
<dbReference type="NCBIfam" id="TIGR00218">
    <property type="entry name" value="manA"/>
    <property type="match status" value="1"/>
</dbReference>
<dbReference type="InterPro" id="IPR001250">
    <property type="entry name" value="Man6P_Isoase-1"/>
</dbReference>
<protein>
    <recommendedName>
        <fullName evidence="6 12">Mannose-6-phosphate isomerase</fullName>
        <ecNumber evidence="5 12">5.3.1.8</ecNumber>
    </recommendedName>
</protein>
<dbReference type="UniPathway" id="UPA00126">
    <property type="reaction ID" value="UER00423"/>
</dbReference>
<evidence type="ECO:0000259" key="16">
    <source>
        <dbReference type="Pfam" id="PF20511"/>
    </source>
</evidence>
<dbReference type="GO" id="GO:0004476">
    <property type="term" value="F:mannose-6-phosphate isomerase activity"/>
    <property type="evidence" value="ECO:0007669"/>
    <property type="project" value="UniProtKB-EC"/>
</dbReference>
<dbReference type="InterPro" id="IPR046456">
    <property type="entry name" value="PMI_typeI_C"/>
</dbReference>
<dbReference type="InterPro" id="IPR011051">
    <property type="entry name" value="RmlC_Cupin_sf"/>
</dbReference>
<feature type="domain" description="Phosphomannose isomerase type I C-terminal" evidence="15">
    <location>
        <begin position="349"/>
        <end position="393"/>
    </location>
</feature>
<evidence type="ECO:0000256" key="13">
    <source>
        <dbReference type="RuleBase" id="RU004189"/>
    </source>
</evidence>
<dbReference type="STRING" id="703135.A0A2A9N7U8"/>
<evidence type="ECO:0000256" key="14">
    <source>
        <dbReference type="RuleBase" id="RU004248"/>
    </source>
</evidence>
<dbReference type="InterPro" id="IPR018050">
    <property type="entry name" value="Pmannose_isomerase-type1_CS"/>
</dbReference>
<dbReference type="PROSITE" id="PS00966">
    <property type="entry name" value="PMI_I_2"/>
    <property type="match status" value="1"/>
</dbReference>
<comment type="cofactor">
    <cofactor evidence="11 12">
        <name>Zn(2+)</name>
        <dbReference type="ChEBI" id="CHEBI:29105"/>
    </cofactor>
    <text evidence="11 12">Binds 1 zinc ion per subunit.</text>
</comment>
<feature type="active site" evidence="10">
    <location>
        <position position="312"/>
    </location>
</feature>
<evidence type="ECO:0000256" key="1">
    <source>
        <dbReference type="ARBA" id="ARBA00000757"/>
    </source>
</evidence>
<evidence type="ECO:0000256" key="10">
    <source>
        <dbReference type="PIRSR" id="PIRSR001480-1"/>
    </source>
</evidence>
<dbReference type="PROSITE" id="PS00965">
    <property type="entry name" value="PMI_I_1"/>
    <property type="match status" value="1"/>
</dbReference>
<feature type="binding site" evidence="11">
    <location>
        <position position="114"/>
    </location>
    <ligand>
        <name>Zn(2+)</name>
        <dbReference type="ChEBI" id="CHEBI:29105"/>
    </ligand>
</feature>
<dbReference type="Pfam" id="PF20511">
    <property type="entry name" value="PMI_typeI_cat"/>
    <property type="match status" value="1"/>
</dbReference>
<evidence type="ECO:0000256" key="5">
    <source>
        <dbReference type="ARBA" id="ARBA00011956"/>
    </source>
</evidence>
<evidence type="ECO:0000313" key="18">
    <source>
        <dbReference type="EMBL" id="PFH44954.1"/>
    </source>
</evidence>
<sequence>MSSTSAVFKVTPTTQEYDWGRVGGTSKVAQFAAASAIPGFAIDDARPYAELWMGTHPKSPSRVASTNKILLEHLAANPSLIGQKVIDHFGAADGNLPFLFKVLSIAKALSIQTHPDKKTAEQLHLQQPDIYKDPNHKPEMALALTPFLALCGFRPLPEIAHHLRATAELAALIPPPILDQFLSLPATNASQSVTTSPGSDPMGPEAKKALRDIFSAIMTTEENVFKAQLSNLVKRYENEVGKDTGAISRDIVELVLRLNTQFPGDIGVFCAFMLNFVKLQPGEAIFLGAGEPHAYIKGDCMECMANSDNVIRAGLTPKLRDVPNLISGLTYAAAPPTKHVVQPVTDEASTLYDPPIPEFSVVQVKLGARRKEAHPAIEGPSVMIVTTGGGNILWGDGESLALRLGDVVFVGASMPVEFVASDDGNELVAYRAFVEVQ</sequence>
<dbReference type="Proteomes" id="UP000242287">
    <property type="component" value="Unassembled WGS sequence"/>
</dbReference>
<comment type="catalytic activity">
    <reaction evidence="1 12">
        <text>D-mannose 6-phosphate = D-fructose 6-phosphate</text>
        <dbReference type="Rhea" id="RHEA:12356"/>
        <dbReference type="ChEBI" id="CHEBI:58735"/>
        <dbReference type="ChEBI" id="CHEBI:61527"/>
        <dbReference type="EC" id="5.3.1.8"/>
    </reaction>
</comment>
<accession>A0A2A9N7U8</accession>
<evidence type="ECO:0000259" key="15">
    <source>
        <dbReference type="Pfam" id="PF01238"/>
    </source>
</evidence>
<evidence type="ECO:0000256" key="3">
    <source>
        <dbReference type="ARBA" id="ARBA00004666"/>
    </source>
</evidence>
<evidence type="ECO:0000256" key="4">
    <source>
        <dbReference type="ARBA" id="ARBA00010772"/>
    </source>
</evidence>
<dbReference type="PANTHER" id="PTHR10309:SF0">
    <property type="entry name" value="MANNOSE-6-PHOSPHATE ISOMERASE"/>
    <property type="match status" value="1"/>
</dbReference>
<evidence type="ECO:0000256" key="6">
    <source>
        <dbReference type="ARBA" id="ARBA00018236"/>
    </source>
</evidence>
<feature type="binding site" evidence="11">
    <location>
        <position position="293"/>
    </location>
    <ligand>
        <name>Zn(2+)</name>
        <dbReference type="ChEBI" id="CHEBI:29105"/>
    </ligand>
</feature>
<dbReference type="InterPro" id="IPR046457">
    <property type="entry name" value="PMI_typeI_cat"/>
</dbReference>
<dbReference type="CDD" id="cd07011">
    <property type="entry name" value="cupin_PMI_type_I_N"/>
    <property type="match status" value="1"/>
</dbReference>
<evidence type="ECO:0000256" key="11">
    <source>
        <dbReference type="PIRSR" id="PIRSR001480-2"/>
    </source>
</evidence>
<dbReference type="GO" id="GO:0008270">
    <property type="term" value="F:zinc ion binding"/>
    <property type="evidence" value="ECO:0007669"/>
    <property type="project" value="InterPro"/>
</dbReference>
<dbReference type="GO" id="GO:0005975">
    <property type="term" value="P:carbohydrate metabolic process"/>
    <property type="evidence" value="ECO:0007669"/>
    <property type="project" value="InterPro"/>
</dbReference>
<evidence type="ECO:0000256" key="7">
    <source>
        <dbReference type="ARBA" id="ARBA00022723"/>
    </source>
</evidence>
<dbReference type="EMBL" id="KZ302672">
    <property type="protein sequence ID" value="PFH44954.1"/>
    <property type="molecule type" value="Genomic_DNA"/>
</dbReference>
<dbReference type="SUPFAM" id="SSF51182">
    <property type="entry name" value="RmlC-like cupins"/>
    <property type="match status" value="1"/>
</dbReference>
<comment type="pathway">
    <text evidence="3 14">Nucleotide-sugar biosynthesis; GDP-alpha-D-mannose biosynthesis; alpha-D-mannose 1-phosphate from D-fructose 6-phosphate: step 1/2.</text>
</comment>
<feature type="domain" description="Phosphomannose isomerase type I helical insertion" evidence="17">
    <location>
        <begin position="204"/>
        <end position="274"/>
    </location>
</feature>
<evidence type="ECO:0000256" key="12">
    <source>
        <dbReference type="RuleBase" id="RU000611"/>
    </source>
</evidence>
<evidence type="ECO:0000256" key="9">
    <source>
        <dbReference type="ARBA" id="ARBA00023235"/>
    </source>
</evidence>
<dbReference type="Pfam" id="PF20512">
    <property type="entry name" value="PMI_typeI_hel"/>
    <property type="match status" value="1"/>
</dbReference>
<dbReference type="Pfam" id="PF01238">
    <property type="entry name" value="PMI_typeI_C"/>
    <property type="match status" value="1"/>
</dbReference>
<gene>
    <name evidence="18" type="ORF">AMATHDRAFT_78110</name>
</gene>
<dbReference type="AlphaFoldDB" id="A0A2A9N7U8"/>
<keyword evidence="19" id="KW-1185">Reference proteome</keyword>
<dbReference type="Gene3D" id="2.60.120.10">
    <property type="entry name" value="Jelly Rolls"/>
    <property type="match status" value="2"/>
</dbReference>
<dbReference type="PIRSF" id="PIRSF001480">
    <property type="entry name" value="Mannose-6-phosphate_isomerase"/>
    <property type="match status" value="1"/>
</dbReference>
<feature type="binding site" evidence="11">
    <location>
        <position position="112"/>
    </location>
    <ligand>
        <name>Zn(2+)</name>
        <dbReference type="ChEBI" id="CHEBI:29105"/>
    </ligand>
</feature>
<dbReference type="InterPro" id="IPR046458">
    <property type="entry name" value="PMI_typeI_hel"/>
</dbReference>
<organism evidence="18 19">
    <name type="scientific">Amanita thiersii Skay4041</name>
    <dbReference type="NCBI Taxonomy" id="703135"/>
    <lineage>
        <taxon>Eukaryota</taxon>
        <taxon>Fungi</taxon>
        <taxon>Dikarya</taxon>
        <taxon>Basidiomycota</taxon>
        <taxon>Agaricomycotina</taxon>
        <taxon>Agaricomycetes</taxon>
        <taxon>Agaricomycetidae</taxon>
        <taxon>Agaricales</taxon>
        <taxon>Pluteineae</taxon>
        <taxon>Amanitaceae</taxon>
        <taxon>Amanita</taxon>
    </lineage>
</organism>
<dbReference type="InterPro" id="IPR016305">
    <property type="entry name" value="Mannose-6-P_Isomerase"/>
</dbReference>
<dbReference type="PRINTS" id="PR00714">
    <property type="entry name" value="MAN6PISMRASE"/>
</dbReference>
<dbReference type="GO" id="GO:0005829">
    <property type="term" value="C:cytosol"/>
    <property type="evidence" value="ECO:0007669"/>
    <property type="project" value="TreeGrafter"/>
</dbReference>
<dbReference type="OrthoDB" id="6605218at2759"/>
<keyword evidence="7 11" id="KW-0479">Metal-binding</keyword>
<keyword evidence="9 12" id="KW-0413">Isomerase</keyword>
<feature type="binding site" evidence="11">
    <location>
        <position position="139"/>
    </location>
    <ligand>
        <name>Zn(2+)</name>
        <dbReference type="ChEBI" id="CHEBI:29105"/>
    </ligand>
</feature>
<evidence type="ECO:0000259" key="17">
    <source>
        <dbReference type="Pfam" id="PF20512"/>
    </source>
</evidence>
<proteinExistence type="inferred from homology"/>
<dbReference type="PANTHER" id="PTHR10309">
    <property type="entry name" value="MANNOSE-6-PHOSPHATE ISOMERASE"/>
    <property type="match status" value="1"/>
</dbReference>
<dbReference type="Gene3D" id="1.10.441.10">
    <property type="entry name" value="Phosphomannose Isomerase, domain 2"/>
    <property type="match status" value="1"/>
</dbReference>
<comment type="similarity">
    <text evidence="4 13">Belongs to the mannose-6-phosphate isomerase type 1 family.</text>
</comment>
<comment type="function">
    <text evidence="2">Involved in the synthesis of the GDP-mannose and dolichol-phosphate-mannose required for a number of critical mannosyl transfer reactions.</text>
</comment>
<dbReference type="GO" id="GO:0009298">
    <property type="term" value="P:GDP-mannose biosynthetic process"/>
    <property type="evidence" value="ECO:0007669"/>
    <property type="project" value="UniProtKB-UniPathway"/>
</dbReference>
<reference evidence="18 19" key="1">
    <citation type="submission" date="2014-02" db="EMBL/GenBank/DDBJ databases">
        <title>Transposable element dynamics among asymbiotic and ectomycorrhizal Amanita fungi.</title>
        <authorList>
            <consortium name="DOE Joint Genome Institute"/>
            <person name="Hess J."/>
            <person name="Skrede I."/>
            <person name="Wolfe B."/>
            <person name="LaButti K."/>
            <person name="Ohm R.A."/>
            <person name="Grigoriev I.V."/>
            <person name="Pringle A."/>
        </authorList>
    </citation>
    <scope>NUCLEOTIDE SEQUENCE [LARGE SCALE GENOMIC DNA]</scope>
    <source>
        <strain evidence="18 19">SKay4041</strain>
    </source>
</reference>
<dbReference type="InterPro" id="IPR014710">
    <property type="entry name" value="RmlC-like_jellyroll"/>
</dbReference>
<keyword evidence="8 11" id="KW-0862">Zinc</keyword>
<evidence type="ECO:0000256" key="8">
    <source>
        <dbReference type="ARBA" id="ARBA00022833"/>
    </source>
</evidence>
<dbReference type="EC" id="5.3.1.8" evidence="5 12"/>
<name>A0A2A9N7U8_9AGAR</name>
<evidence type="ECO:0000256" key="2">
    <source>
        <dbReference type="ARBA" id="ARBA00002564"/>
    </source>
</evidence>
<feature type="domain" description="Phosphomannose isomerase type I catalytic" evidence="16">
    <location>
        <begin position="7"/>
        <end position="156"/>
    </location>
</feature>